<sequence length="672" mass="74909">MDEMQRREPRRVWLCLQNTIVILVGGNHTSSRSDSCFNFWIPLLFFLAMGVELLKLKLTPTSFRRRVILRALVIVFAFSVVSIIRNLNGAYQGETHLHHRPRKVDDCAVNFAFLGPFLFSGNGFLSSTFLKPVWNFIESDKCKTNIDLTTQVVAELKGLNLLSNDARALCIGRRSVSALLAMNLQGISDARVSHAPPVFAFKHRKFTSELRYDDASFGFVFSMDLETVSVPASLVYEIERVLKPGGTGAMLVGSDSNGLVRSVSPVSSLLKNSSVVHVASLGEQVLIVFRRNSEDSFGLDQSHHELPADCSSVLNSRPYIGLLEPLLEEKRSDFERRIHYLPEFIDVSSRKRLVYIDIGAADHLTPRSDWFFPSYPIDKKAFNSYFVHHNTSILTSYVKSPGVTFIYHPGLAGTVASRGEEEEEPFVEDDSFDFLAWFKETASFADFLVLKMNTSEAELKFLSELIKTGAICSVDELFLHCNGYGDCNRVIKSLRSSGVFVHQWMNKNQCRKLSTNTYAILGVLPINSAPNRDTRPQNLPHSPAQLLRNRPRPHDPSDLDHVIKRNVAIVLDVLHLLPVSLRLLQGLDDESSGGRNHRDFRLTVLNGELDGDAESFPLFGCLLGDVFSDLLWGETEGTDLGGEGTGGSDFSSGHADVDVDDLARVQLGRHGC</sequence>
<evidence type="ECO:0000259" key="4">
    <source>
        <dbReference type="Pfam" id="PF25276"/>
    </source>
</evidence>
<evidence type="ECO:0000256" key="1">
    <source>
        <dbReference type="SAM" id="MobiDB-lite"/>
    </source>
</evidence>
<dbReference type="Proteomes" id="UP000824890">
    <property type="component" value="Unassembled WGS sequence"/>
</dbReference>
<feature type="transmembrane region" description="Helical" evidence="2">
    <location>
        <begin position="37"/>
        <end position="55"/>
    </location>
</feature>
<feature type="domain" description="Methyltransferase type 11" evidence="3">
    <location>
        <begin position="204"/>
        <end position="247"/>
    </location>
</feature>
<feature type="domain" description="DUF7870" evidence="4">
    <location>
        <begin position="323"/>
        <end position="391"/>
    </location>
</feature>
<keyword evidence="6" id="KW-1185">Reference proteome</keyword>
<accession>A0ABQ8DH43</accession>
<feature type="transmembrane region" description="Helical" evidence="2">
    <location>
        <begin position="67"/>
        <end position="84"/>
    </location>
</feature>
<evidence type="ECO:0000259" key="3">
    <source>
        <dbReference type="Pfam" id="PF08241"/>
    </source>
</evidence>
<name>A0ABQ8DH43_BRANA</name>
<dbReference type="InterPro" id="IPR013216">
    <property type="entry name" value="Methyltransf_11"/>
</dbReference>
<evidence type="ECO:0000313" key="5">
    <source>
        <dbReference type="EMBL" id="KAH0928646.1"/>
    </source>
</evidence>
<dbReference type="PANTHER" id="PTHR47291">
    <property type="entry name" value="PEPTIDE UPSTREAM PROTEIN"/>
    <property type="match status" value="1"/>
</dbReference>
<gene>
    <name evidence="5" type="ORF">HID58_014373</name>
</gene>
<keyword evidence="2" id="KW-0472">Membrane</keyword>
<organism evidence="5 6">
    <name type="scientific">Brassica napus</name>
    <name type="common">Rape</name>
    <dbReference type="NCBI Taxonomy" id="3708"/>
    <lineage>
        <taxon>Eukaryota</taxon>
        <taxon>Viridiplantae</taxon>
        <taxon>Streptophyta</taxon>
        <taxon>Embryophyta</taxon>
        <taxon>Tracheophyta</taxon>
        <taxon>Spermatophyta</taxon>
        <taxon>Magnoliopsida</taxon>
        <taxon>eudicotyledons</taxon>
        <taxon>Gunneridae</taxon>
        <taxon>Pentapetalae</taxon>
        <taxon>rosids</taxon>
        <taxon>malvids</taxon>
        <taxon>Brassicales</taxon>
        <taxon>Brassicaceae</taxon>
        <taxon>Brassiceae</taxon>
        <taxon>Brassica</taxon>
    </lineage>
</organism>
<proteinExistence type="predicted"/>
<dbReference type="Pfam" id="PF25276">
    <property type="entry name" value="DUF7870"/>
    <property type="match status" value="1"/>
</dbReference>
<dbReference type="Pfam" id="PF08241">
    <property type="entry name" value="Methyltransf_11"/>
    <property type="match status" value="1"/>
</dbReference>
<dbReference type="InterPro" id="IPR057192">
    <property type="entry name" value="DUF7870"/>
</dbReference>
<keyword evidence="2" id="KW-0812">Transmembrane</keyword>
<comment type="caution">
    <text evidence="5">The sequence shown here is derived from an EMBL/GenBank/DDBJ whole genome shotgun (WGS) entry which is preliminary data.</text>
</comment>
<evidence type="ECO:0000256" key="2">
    <source>
        <dbReference type="SAM" id="Phobius"/>
    </source>
</evidence>
<feature type="compositionally biased region" description="Polar residues" evidence="1">
    <location>
        <begin position="529"/>
        <end position="540"/>
    </location>
</feature>
<reference evidence="5 6" key="1">
    <citation type="submission" date="2021-05" db="EMBL/GenBank/DDBJ databases">
        <title>Genome Assembly of Synthetic Allotetraploid Brassica napus Reveals Homoeologous Exchanges between Subgenomes.</title>
        <authorList>
            <person name="Davis J.T."/>
        </authorList>
    </citation>
    <scope>NUCLEOTIDE SEQUENCE [LARGE SCALE GENOMIC DNA]</scope>
    <source>
        <strain evidence="6">cv. Da-Ae</strain>
        <tissue evidence="5">Seedling</tissue>
    </source>
</reference>
<feature type="region of interest" description="Disordered" evidence="1">
    <location>
        <begin position="529"/>
        <end position="555"/>
    </location>
</feature>
<evidence type="ECO:0000313" key="6">
    <source>
        <dbReference type="Proteomes" id="UP000824890"/>
    </source>
</evidence>
<protein>
    <recommendedName>
        <fullName evidence="7">Methyltransferase type 11 domain-containing protein</fullName>
    </recommendedName>
</protein>
<keyword evidence="2" id="KW-1133">Transmembrane helix</keyword>
<evidence type="ECO:0008006" key="7">
    <source>
        <dbReference type="Google" id="ProtNLM"/>
    </source>
</evidence>
<dbReference type="EMBL" id="JAGKQM010000004">
    <property type="protein sequence ID" value="KAH0928646.1"/>
    <property type="molecule type" value="Genomic_DNA"/>
</dbReference>
<dbReference type="PANTHER" id="PTHR47291:SF1">
    <property type="entry name" value="PEPTIDE UPSTREAM PROTEIN"/>
    <property type="match status" value="1"/>
</dbReference>